<dbReference type="OrthoDB" id="5918243at2759"/>
<keyword evidence="2" id="KW-1185">Reference proteome</keyword>
<gene>
    <name evidence="1" type="ORF">T07_14063</name>
</gene>
<feature type="non-terminal residue" evidence="1">
    <location>
        <position position="205"/>
    </location>
</feature>
<dbReference type="Proteomes" id="UP000054630">
    <property type="component" value="Unassembled WGS sequence"/>
</dbReference>
<dbReference type="AlphaFoldDB" id="A0A0V0RIS1"/>
<accession>A0A0V0RIS1</accession>
<name>A0A0V0RIS1_9BILA</name>
<proteinExistence type="predicted"/>
<reference evidence="1 2" key="1">
    <citation type="submission" date="2015-01" db="EMBL/GenBank/DDBJ databases">
        <title>Evolution of Trichinella species and genotypes.</title>
        <authorList>
            <person name="Korhonen P.K."/>
            <person name="Edoardo P."/>
            <person name="Giuseppe L.R."/>
            <person name="Gasser R.B."/>
        </authorList>
    </citation>
    <scope>NUCLEOTIDE SEQUENCE [LARGE SCALE GENOMIC DNA]</scope>
    <source>
        <strain evidence="1">ISS37</strain>
    </source>
</reference>
<evidence type="ECO:0000313" key="2">
    <source>
        <dbReference type="Proteomes" id="UP000054630"/>
    </source>
</evidence>
<protein>
    <submittedName>
        <fullName evidence="1">Uncharacterized protein</fullName>
    </submittedName>
</protein>
<dbReference type="EMBL" id="JYDL01000166">
    <property type="protein sequence ID" value="KRX14250.1"/>
    <property type="molecule type" value="Genomic_DNA"/>
</dbReference>
<comment type="caution">
    <text evidence="1">The sequence shown here is derived from an EMBL/GenBank/DDBJ whole genome shotgun (WGS) entry which is preliminary data.</text>
</comment>
<organism evidence="1 2">
    <name type="scientific">Trichinella nelsoni</name>
    <dbReference type="NCBI Taxonomy" id="6336"/>
    <lineage>
        <taxon>Eukaryota</taxon>
        <taxon>Metazoa</taxon>
        <taxon>Ecdysozoa</taxon>
        <taxon>Nematoda</taxon>
        <taxon>Enoplea</taxon>
        <taxon>Dorylaimia</taxon>
        <taxon>Trichinellida</taxon>
        <taxon>Trichinellidae</taxon>
        <taxon>Trichinella</taxon>
    </lineage>
</organism>
<evidence type="ECO:0000313" key="1">
    <source>
        <dbReference type="EMBL" id="KRX14250.1"/>
    </source>
</evidence>
<sequence>MPEKFALQLGCVKVINDQVGTVVGERLKRTPEEAFVEWCFAVQMYGTGGCCISNEELENFNIIILIETKEERKKEWTNLQPANRLQQNYKTLYKCLLEDSVGLIRQPGRRKVEQLARQTFTFSYGPLGKVVTLKTLGIFGTVPVCDRSAITRSTLTCSILPHDSLLYLMTTLPKGFSKIKKKIKQTISKTTPTSNCIPQQINTSS</sequence>